<dbReference type="EMBL" id="JACOOL010000003">
    <property type="protein sequence ID" value="MBC5636296.1"/>
    <property type="molecule type" value="Genomic_DNA"/>
</dbReference>
<dbReference type="Pfam" id="PF07537">
    <property type="entry name" value="CamS"/>
    <property type="match status" value="1"/>
</dbReference>
<evidence type="ECO:0000256" key="1">
    <source>
        <dbReference type="SAM" id="SignalP"/>
    </source>
</evidence>
<dbReference type="CDD" id="cd13440">
    <property type="entry name" value="CamS_repeat_2"/>
    <property type="match status" value="1"/>
</dbReference>
<keyword evidence="3" id="KW-1185">Reference proteome</keyword>
<dbReference type="PIRSF" id="PIRSF012509">
    <property type="entry name" value="CamS"/>
    <property type="match status" value="1"/>
</dbReference>
<feature type="signal peptide" evidence="1">
    <location>
        <begin position="1"/>
        <end position="24"/>
    </location>
</feature>
<dbReference type="CDD" id="cd13441">
    <property type="entry name" value="CamS_repeat_1"/>
    <property type="match status" value="1"/>
</dbReference>
<comment type="caution">
    <text evidence="2">The sequence shown here is derived from an EMBL/GenBank/DDBJ whole genome shotgun (WGS) entry which is preliminary data.</text>
</comment>
<accession>A0A923L4I1</accession>
<feature type="chain" id="PRO_5038974166" evidence="1">
    <location>
        <begin position="25"/>
        <end position="372"/>
    </location>
</feature>
<dbReference type="InterPro" id="IPR011426">
    <property type="entry name" value="CamS"/>
</dbReference>
<name>A0A923L4I1_9BACI</name>
<dbReference type="Gene3D" id="3.10.570.10">
    <property type="entry name" value="sex pheromone staph- cam373 precursor domain"/>
    <property type="match status" value="1"/>
</dbReference>
<sequence length="372" mass="43056">MKKISIFLLSILVLLTSCVPGLNNKDDELLQTEEQPTGQPSIVPTYKLSDEEYSVVLPYRTSKARGVTTHQMADNRLDIDELEQGLMRHSKEYFDPSQYYFEEGQYLDSTTVYEWIDELNPKVKTNAEVDDYRENPRYLTHILEQNFLKRNEDKTVELVGMSIGLAMKSQYRFQTEIGGPYYYEPITEKEMLAEGEKFAQTILERIREIDGLQNVPIMFAIYREEKQGSAVPGNFVAKTYVKEGDRKINDWGMIDEEYILFPSSEAEEKYFDDAQIVNSFGKDIADFFPNYVGYIGEGFYVNGQLQKLTIEVPIEFNGKAEIVGFAQYTYGLVKDEFPNNYDIEIKITSSDRLEGYIYREAGEQNPIVHMFN</sequence>
<reference evidence="2" key="1">
    <citation type="submission" date="2020-08" db="EMBL/GenBank/DDBJ databases">
        <title>Genome public.</title>
        <authorList>
            <person name="Liu C."/>
            <person name="Sun Q."/>
        </authorList>
    </citation>
    <scope>NUCLEOTIDE SEQUENCE</scope>
    <source>
        <strain evidence="2">BX22</strain>
    </source>
</reference>
<keyword evidence="1" id="KW-0732">Signal</keyword>
<gene>
    <name evidence="2" type="ORF">H8S33_05575</name>
</gene>
<proteinExistence type="predicted"/>
<dbReference type="RefSeq" id="WP_186869008.1">
    <property type="nucleotide sequence ID" value="NZ_JACOOL010000003.1"/>
</dbReference>
<dbReference type="PROSITE" id="PS51257">
    <property type="entry name" value="PROKAR_LIPOPROTEIN"/>
    <property type="match status" value="1"/>
</dbReference>
<organism evidence="2 3">
    <name type="scientific">Ornithinibacillus hominis</name>
    <dbReference type="NCBI Taxonomy" id="2763055"/>
    <lineage>
        <taxon>Bacteria</taxon>
        <taxon>Bacillati</taxon>
        <taxon>Bacillota</taxon>
        <taxon>Bacilli</taxon>
        <taxon>Bacillales</taxon>
        <taxon>Bacillaceae</taxon>
        <taxon>Ornithinibacillus</taxon>
    </lineage>
</organism>
<evidence type="ECO:0000313" key="2">
    <source>
        <dbReference type="EMBL" id="MBC5636296.1"/>
    </source>
</evidence>
<dbReference type="Proteomes" id="UP000637359">
    <property type="component" value="Unassembled WGS sequence"/>
</dbReference>
<protein>
    <submittedName>
        <fullName evidence="2">CamS family sex pheromone protein</fullName>
    </submittedName>
</protein>
<evidence type="ECO:0000313" key="3">
    <source>
        <dbReference type="Proteomes" id="UP000637359"/>
    </source>
</evidence>
<dbReference type="AlphaFoldDB" id="A0A923L4I1"/>